<dbReference type="CDD" id="cd14332">
    <property type="entry name" value="UBA_RuvA_C"/>
    <property type="match status" value="1"/>
</dbReference>
<comment type="caution">
    <text evidence="6">Lacks conserved residue(s) required for the propagation of feature annotation.</text>
</comment>
<dbReference type="SMART" id="SM00278">
    <property type="entry name" value="HhH1"/>
    <property type="match status" value="2"/>
</dbReference>
<comment type="domain">
    <text evidence="6">Has three domains with a flexible linker between the domains II and III and assumes an 'L' shape. Domain III is highly mobile and contacts RuvB.</text>
</comment>
<accession>A0A3D1JIY0</accession>
<dbReference type="SUPFAM" id="SSF47781">
    <property type="entry name" value="RuvA domain 2-like"/>
    <property type="match status" value="1"/>
</dbReference>
<comment type="subunit">
    <text evidence="6">Homotetramer. Forms an RuvA(8)-RuvB(12)-Holliday junction (HJ) complex. HJ DNA is sandwiched between 2 RuvA tetramers; dsDNA enters through RuvA and exits via RuvB. An RuvB hexamer assembles on each DNA strand where it exits the tetramer. Each RuvB hexamer is contacted by two RuvA subunits (via domain III) on 2 adjacent RuvB subunits; this complex drives branch migration. In the full resolvosome a probable DNA-RuvA(4)-RuvB(12)-RuvC(2) complex forms which resolves the HJ.</text>
</comment>
<comment type="caution">
    <text evidence="8">The sequence shown here is derived from an EMBL/GenBank/DDBJ whole genome shotgun (WGS) entry which is preliminary data.</text>
</comment>
<comment type="similarity">
    <text evidence="6">Belongs to the RuvA family.</text>
</comment>
<dbReference type="InterPro" id="IPR000085">
    <property type="entry name" value="RuvA"/>
</dbReference>
<dbReference type="GO" id="GO:0006310">
    <property type="term" value="P:DNA recombination"/>
    <property type="evidence" value="ECO:0007669"/>
    <property type="project" value="UniProtKB-UniRule"/>
</dbReference>
<protein>
    <recommendedName>
        <fullName evidence="6">Holliday junction branch migration complex subunit RuvA</fullName>
    </recommendedName>
</protein>
<evidence type="ECO:0000313" key="9">
    <source>
        <dbReference type="Proteomes" id="UP000264141"/>
    </source>
</evidence>
<dbReference type="RefSeq" id="WP_062190555.1">
    <property type="nucleotide sequence ID" value="NZ_DF967965.1"/>
</dbReference>
<evidence type="ECO:0000256" key="2">
    <source>
        <dbReference type="ARBA" id="ARBA00022763"/>
    </source>
</evidence>
<evidence type="ECO:0000256" key="4">
    <source>
        <dbReference type="ARBA" id="ARBA00023172"/>
    </source>
</evidence>
<dbReference type="GO" id="GO:0000400">
    <property type="term" value="F:four-way junction DNA binding"/>
    <property type="evidence" value="ECO:0007669"/>
    <property type="project" value="UniProtKB-UniRule"/>
</dbReference>
<dbReference type="GO" id="GO:0005524">
    <property type="term" value="F:ATP binding"/>
    <property type="evidence" value="ECO:0007669"/>
    <property type="project" value="InterPro"/>
</dbReference>
<name>A0A3D1JIY0_9CHLR</name>
<feature type="domain" description="Helix-hairpin-helix DNA-binding motif class 1" evidence="7">
    <location>
        <begin position="107"/>
        <end position="126"/>
    </location>
</feature>
<dbReference type="NCBIfam" id="TIGR00084">
    <property type="entry name" value="ruvA"/>
    <property type="match status" value="1"/>
</dbReference>
<dbReference type="Pfam" id="PF07499">
    <property type="entry name" value="RuvA_C"/>
    <property type="match status" value="1"/>
</dbReference>
<dbReference type="HAMAP" id="MF_00031">
    <property type="entry name" value="DNA_HJ_migration_RuvA"/>
    <property type="match status" value="1"/>
</dbReference>
<keyword evidence="2 6" id="KW-0227">DNA damage</keyword>
<dbReference type="GO" id="GO:0006281">
    <property type="term" value="P:DNA repair"/>
    <property type="evidence" value="ECO:0007669"/>
    <property type="project" value="UniProtKB-UniRule"/>
</dbReference>
<dbReference type="Proteomes" id="UP000264141">
    <property type="component" value="Unassembled WGS sequence"/>
</dbReference>
<dbReference type="GO" id="GO:0009378">
    <property type="term" value="F:four-way junction helicase activity"/>
    <property type="evidence" value="ECO:0007669"/>
    <property type="project" value="InterPro"/>
</dbReference>
<dbReference type="Gene3D" id="2.40.50.140">
    <property type="entry name" value="Nucleic acid-binding proteins"/>
    <property type="match status" value="1"/>
</dbReference>
<keyword evidence="1 6" id="KW-0963">Cytoplasm</keyword>
<dbReference type="InterPro" id="IPR011114">
    <property type="entry name" value="RuvA_C"/>
</dbReference>
<dbReference type="STRING" id="229919.GCA_001050195_01067"/>
<gene>
    <name evidence="6 8" type="primary">ruvA</name>
    <name evidence="8" type="ORF">DEQ80_11845</name>
</gene>
<dbReference type="InterPro" id="IPR013849">
    <property type="entry name" value="DNA_helicase_Holl-junc_RuvA_I"/>
</dbReference>
<dbReference type="EMBL" id="DPBP01000045">
    <property type="protein sequence ID" value="HCE18541.1"/>
    <property type="molecule type" value="Genomic_DNA"/>
</dbReference>
<dbReference type="GO" id="GO:0009379">
    <property type="term" value="C:Holliday junction helicase complex"/>
    <property type="evidence" value="ECO:0007669"/>
    <property type="project" value="InterPro"/>
</dbReference>
<dbReference type="AlphaFoldDB" id="A0A3D1JIY0"/>
<dbReference type="SUPFAM" id="SSF46929">
    <property type="entry name" value="DNA helicase RuvA subunit, C-terminal domain"/>
    <property type="match status" value="1"/>
</dbReference>
<organism evidence="8 9">
    <name type="scientific">Anaerolinea thermolimosa</name>
    <dbReference type="NCBI Taxonomy" id="229919"/>
    <lineage>
        <taxon>Bacteria</taxon>
        <taxon>Bacillati</taxon>
        <taxon>Chloroflexota</taxon>
        <taxon>Anaerolineae</taxon>
        <taxon>Anaerolineales</taxon>
        <taxon>Anaerolineaceae</taxon>
        <taxon>Anaerolinea</taxon>
    </lineage>
</organism>
<dbReference type="InterPro" id="IPR012340">
    <property type="entry name" value="NA-bd_OB-fold"/>
</dbReference>
<evidence type="ECO:0000313" key="8">
    <source>
        <dbReference type="EMBL" id="HCE18541.1"/>
    </source>
</evidence>
<evidence type="ECO:0000256" key="6">
    <source>
        <dbReference type="HAMAP-Rule" id="MF_00031"/>
    </source>
</evidence>
<feature type="region of interest" description="Domain III" evidence="6">
    <location>
        <begin position="143"/>
        <end position="193"/>
    </location>
</feature>
<dbReference type="Pfam" id="PF14520">
    <property type="entry name" value="HHH_5"/>
    <property type="match status" value="1"/>
</dbReference>
<comment type="subcellular location">
    <subcellularLocation>
        <location evidence="6">Cytoplasm</location>
    </subcellularLocation>
</comment>
<evidence type="ECO:0000256" key="3">
    <source>
        <dbReference type="ARBA" id="ARBA00023125"/>
    </source>
</evidence>
<proteinExistence type="inferred from homology"/>
<comment type="function">
    <text evidence="6">The RuvA-RuvB-RuvC complex processes Holliday junction (HJ) DNA during genetic recombination and DNA repair, while the RuvA-RuvB complex plays an important role in the rescue of blocked DNA replication forks via replication fork reversal (RFR). RuvA specifically binds to HJ cruciform DNA, conferring on it an open structure. The RuvB hexamer acts as an ATP-dependent pump, pulling dsDNA into and through the RuvAB complex. HJ branch migration allows RuvC to scan DNA until it finds its consensus sequence, where it cleaves and resolves the cruciform DNA.</text>
</comment>
<keyword evidence="3 6" id="KW-0238">DNA-binding</keyword>
<dbReference type="InterPro" id="IPR003583">
    <property type="entry name" value="Hlx-hairpin-Hlx_DNA-bd_motif"/>
</dbReference>
<dbReference type="InterPro" id="IPR010994">
    <property type="entry name" value="RuvA_2-like"/>
</dbReference>
<feature type="domain" description="Helix-hairpin-helix DNA-binding motif class 1" evidence="7">
    <location>
        <begin position="72"/>
        <end position="91"/>
    </location>
</feature>
<dbReference type="Pfam" id="PF01330">
    <property type="entry name" value="RuvA_N"/>
    <property type="match status" value="1"/>
</dbReference>
<dbReference type="Gene3D" id="1.10.150.20">
    <property type="entry name" value="5' to 3' exonuclease, C-terminal subdomain"/>
    <property type="match status" value="1"/>
</dbReference>
<keyword evidence="5 6" id="KW-0234">DNA repair</keyword>
<reference evidence="8 9" key="1">
    <citation type="journal article" date="2018" name="Nat. Biotechnol.">
        <title>A standardized bacterial taxonomy based on genome phylogeny substantially revises the tree of life.</title>
        <authorList>
            <person name="Parks D.H."/>
            <person name="Chuvochina M."/>
            <person name="Waite D.W."/>
            <person name="Rinke C."/>
            <person name="Skarshewski A."/>
            <person name="Chaumeil P.A."/>
            <person name="Hugenholtz P."/>
        </authorList>
    </citation>
    <scope>NUCLEOTIDE SEQUENCE [LARGE SCALE GENOMIC DNA]</scope>
    <source>
        <strain evidence="8">UBA8781</strain>
    </source>
</reference>
<dbReference type="GO" id="GO:0005737">
    <property type="term" value="C:cytoplasm"/>
    <property type="evidence" value="ECO:0007669"/>
    <property type="project" value="UniProtKB-SubCell"/>
</dbReference>
<dbReference type="OrthoDB" id="5293449at2"/>
<dbReference type="InterPro" id="IPR036267">
    <property type="entry name" value="RuvA_C_sf"/>
</dbReference>
<dbReference type="SUPFAM" id="SSF50249">
    <property type="entry name" value="Nucleic acid-binding proteins"/>
    <property type="match status" value="1"/>
</dbReference>
<evidence type="ECO:0000259" key="7">
    <source>
        <dbReference type="SMART" id="SM00278"/>
    </source>
</evidence>
<evidence type="ECO:0000256" key="1">
    <source>
        <dbReference type="ARBA" id="ARBA00022490"/>
    </source>
</evidence>
<keyword evidence="4 6" id="KW-0233">DNA recombination</keyword>
<evidence type="ECO:0000256" key="5">
    <source>
        <dbReference type="ARBA" id="ARBA00023204"/>
    </source>
</evidence>
<sequence length="193" mass="20709">MIASIEGEIIGFGENSIVVRTGGMGFQVAVPTSLRAGCRIGETISLFTHLVVREDLLALYGFATEAERDFFILLLGVNGVGPRIALSILSILSVDAIRRAVLSEQADLFSRVPGVGKKNAQKILLHLQGKIKGEGIELASGISSADEAVLEALTSLGYSVVEAQMALQSIPKDTPDDVEERLRQALRYFNPRG</sequence>
<dbReference type="Gene3D" id="1.10.8.10">
    <property type="entry name" value="DNA helicase RuvA subunit, C-terminal domain"/>
    <property type="match status" value="1"/>
</dbReference>
<dbReference type="GO" id="GO:0048476">
    <property type="term" value="C:Holliday junction resolvase complex"/>
    <property type="evidence" value="ECO:0007669"/>
    <property type="project" value="UniProtKB-UniRule"/>
</dbReference>